<comment type="caution">
    <text evidence="1">The sequence shown here is derived from an EMBL/GenBank/DDBJ whole genome shotgun (WGS) entry which is preliminary data.</text>
</comment>
<proteinExistence type="predicted"/>
<dbReference type="AlphaFoldDB" id="A0ABC8SZZ8"/>
<dbReference type="EMBL" id="CAUOFW020003946">
    <property type="protein sequence ID" value="CAK9162766.1"/>
    <property type="molecule type" value="Genomic_DNA"/>
</dbReference>
<gene>
    <name evidence="1" type="ORF">ILEXP_LOCUS31711</name>
</gene>
<organism evidence="1 2">
    <name type="scientific">Ilex paraguariensis</name>
    <name type="common">yerba mate</name>
    <dbReference type="NCBI Taxonomy" id="185542"/>
    <lineage>
        <taxon>Eukaryota</taxon>
        <taxon>Viridiplantae</taxon>
        <taxon>Streptophyta</taxon>
        <taxon>Embryophyta</taxon>
        <taxon>Tracheophyta</taxon>
        <taxon>Spermatophyta</taxon>
        <taxon>Magnoliopsida</taxon>
        <taxon>eudicotyledons</taxon>
        <taxon>Gunneridae</taxon>
        <taxon>Pentapetalae</taxon>
        <taxon>asterids</taxon>
        <taxon>campanulids</taxon>
        <taxon>Aquifoliales</taxon>
        <taxon>Aquifoliaceae</taxon>
        <taxon>Ilex</taxon>
    </lineage>
</organism>
<evidence type="ECO:0000313" key="2">
    <source>
        <dbReference type="Proteomes" id="UP001642360"/>
    </source>
</evidence>
<protein>
    <submittedName>
        <fullName evidence="1">Uncharacterized protein</fullName>
    </submittedName>
</protein>
<sequence>MHNQIPQQETNGVEILVQNSVESQNLCKITGAEGDLVDVVEGVVGEVLVNPIFVAQVNPSIGGSSLELCTWKIFRAALTTDVTVRSVGVAMPNMCDLSGMEEESISHVFVSYSIAHAQWCRLSAIIGSGILEGESPIYRFFGSFAVKSGESVDFSGNGIFLVAGRLLLQQDQSKRPFVRLVRRVLCEQRYGIG</sequence>
<name>A0ABC8SZZ8_9AQUA</name>
<evidence type="ECO:0000313" key="1">
    <source>
        <dbReference type="EMBL" id="CAK9162766.1"/>
    </source>
</evidence>
<reference evidence="1 2" key="1">
    <citation type="submission" date="2024-02" db="EMBL/GenBank/DDBJ databases">
        <authorList>
            <person name="Vignale AGUSTIN F."/>
            <person name="Sosa J E."/>
            <person name="Modenutti C."/>
        </authorList>
    </citation>
    <scope>NUCLEOTIDE SEQUENCE [LARGE SCALE GENOMIC DNA]</scope>
</reference>
<keyword evidence="2" id="KW-1185">Reference proteome</keyword>
<accession>A0ABC8SZZ8</accession>
<dbReference type="Proteomes" id="UP001642360">
    <property type="component" value="Unassembled WGS sequence"/>
</dbReference>